<sequence>MQQRVGNGRGGERVVALLARLEISTFEGLIETQSRSGRIGISIWWFLLSGFLQRNRAKCGPHLLPPWETGEEWEPHSEGVEVSPTLLAASRRRPRALVIRDPSDRAAKWQEVSFDSSSGDDRGTDEGHKVAGPKMTGVDTTVRAEEVVEVHYLESSEPRALEAIKEAGTMKPTEEPCLKSLEPEV</sequence>
<evidence type="ECO:0000313" key="3">
    <source>
        <dbReference type="Proteomes" id="UP001279734"/>
    </source>
</evidence>
<feature type="compositionally biased region" description="Basic and acidic residues" evidence="1">
    <location>
        <begin position="119"/>
        <end position="129"/>
    </location>
</feature>
<dbReference type="AlphaFoldDB" id="A0AAD3SXL9"/>
<comment type="caution">
    <text evidence="2">The sequence shown here is derived from an EMBL/GenBank/DDBJ whole genome shotgun (WGS) entry which is preliminary data.</text>
</comment>
<organism evidence="2 3">
    <name type="scientific">Nepenthes gracilis</name>
    <name type="common">Slender pitcher plant</name>
    <dbReference type="NCBI Taxonomy" id="150966"/>
    <lineage>
        <taxon>Eukaryota</taxon>
        <taxon>Viridiplantae</taxon>
        <taxon>Streptophyta</taxon>
        <taxon>Embryophyta</taxon>
        <taxon>Tracheophyta</taxon>
        <taxon>Spermatophyta</taxon>
        <taxon>Magnoliopsida</taxon>
        <taxon>eudicotyledons</taxon>
        <taxon>Gunneridae</taxon>
        <taxon>Pentapetalae</taxon>
        <taxon>Caryophyllales</taxon>
        <taxon>Nepenthaceae</taxon>
        <taxon>Nepenthes</taxon>
    </lineage>
</organism>
<dbReference type="EMBL" id="BSYO01000020">
    <property type="protein sequence ID" value="GMH19298.1"/>
    <property type="molecule type" value="Genomic_DNA"/>
</dbReference>
<accession>A0AAD3SXL9</accession>
<name>A0AAD3SXL9_NEPGR</name>
<proteinExistence type="predicted"/>
<evidence type="ECO:0000313" key="2">
    <source>
        <dbReference type="EMBL" id="GMH19298.1"/>
    </source>
</evidence>
<protein>
    <submittedName>
        <fullName evidence="2">Uncharacterized protein</fullName>
    </submittedName>
</protein>
<keyword evidence="3" id="KW-1185">Reference proteome</keyword>
<evidence type="ECO:0000256" key="1">
    <source>
        <dbReference type="SAM" id="MobiDB-lite"/>
    </source>
</evidence>
<dbReference type="Proteomes" id="UP001279734">
    <property type="component" value="Unassembled WGS sequence"/>
</dbReference>
<reference evidence="2" key="1">
    <citation type="submission" date="2023-05" db="EMBL/GenBank/DDBJ databases">
        <title>Nepenthes gracilis genome sequencing.</title>
        <authorList>
            <person name="Fukushima K."/>
        </authorList>
    </citation>
    <scope>NUCLEOTIDE SEQUENCE</scope>
    <source>
        <strain evidence="2">SING2019-196</strain>
    </source>
</reference>
<feature type="region of interest" description="Disordered" evidence="1">
    <location>
        <begin position="163"/>
        <end position="185"/>
    </location>
</feature>
<gene>
    <name evidence="2" type="ORF">Nepgr_021139</name>
</gene>
<feature type="region of interest" description="Disordered" evidence="1">
    <location>
        <begin position="109"/>
        <end position="141"/>
    </location>
</feature>